<dbReference type="OrthoDB" id="3051375at2759"/>
<sequence length="249" mass="27695">MLSDTSENSKPPPEQVMPTLTAEEKAVILSKAAEGTRRVHCIEITSCDILPFLDDGHKLGATAIDAVAAVYQQAAEEEADTYWLVLSAWFGPIVEGTVIEGRHTKTTVEYLQQAANGQNLEVLLAKTLWIIPLCSSKEPKHWVVTWVDWKELKIGIFDSIPELGSSSWAEPLLLRIIDHICVALKREPIDWDSGSWRRVLESPSNLQQQMDLWSCGLFVLMRIRGFKDGRGLEAVSFSNMNPGDKAAHG</sequence>
<feature type="domain" description="Ubiquitin-like protease family profile" evidence="4">
    <location>
        <begin position="42"/>
        <end position="226"/>
    </location>
</feature>
<dbReference type="Gene3D" id="3.40.395.10">
    <property type="entry name" value="Adenoviral Proteinase, Chain A"/>
    <property type="match status" value="1"/>
</dbReference>
<dbReference type="Proteomes" id="UP001148786">
    <property type="component" value="Unassembled WGS sequence"/>
</dbReference>
<accession>A0A9W8JVV2</accession>
<comment type="similarity">
    <text evidence="1">Belongs to the peptidase C48 family.</text>
</comment>
<keyword evidence="6" id="KW-1185">Reference proteome</keyword>
<evidence type="ECO:0000259" key="4">
    <source>
        <dbReference type="PROSITE" id="PS50600"/>
    </source>
</evidence>
<keyword evidence="2" id="KW-0645">Protease</keyword>
<dbReference type="InterPro" id="IPR038765">
    <property type="entry name" value="Papain-like_cys_pep_sf"/>
</dbReference>
<dbReference type="AlphaFoldDB" id="A0A9W8JVV2"/>
<reference evidence="5" key="1">
    <citation type="submission" date="2022-07" db="EMBL/GenBank/DDBJ databases">
        <title>Genome Sequence of Agrocybe chaxingu.</title>
        <authorList>
            <person name="Buettner E."/>
        </authorList>
    </citation>
    <scope>NUCLEOTIDE SEQUENCE</scope>
    <source>
        <strain evidence="5">MP-N11</strain>
    </source>
</reference>
<keyword evidence="3" id="KW-0378">Hydrolase</keyword>
<dbReference type="InterPro" id="IPR003653">
    <property type="entry name" value="Peptidase_C48_C"/>
</dbReference>
<organism evidence="5 6">
    <name type="scientific">Agrocybe chaxingu</name>
    <dbReference type="NCBI Taxonomy" id="84603"/>
    <lineage>
        <taxon>Eukaryota</taxon>
        <taxon>Fungi</taxon>
        <taxon>Dikarya</taxon>
        <taxon>Basidiomycota</taxon>
        <taxon>Agaricomycotina</taxon>
        <taxon>Agaricomycetes</taxon>
        <taxon>Agaricomycetidae</taxon>
        <taxon>Agaricales</taxon>
        <taxon>Agaricineae</taxon>
        <taxon>Strophariaceae</taxon>
        <taxon>Agrocybe</taxon>
    </lineage>
</organism>
<comment type="caution">
    <text evidence="5">The sequence shown here is derived from an EMBL/GenBank/DDBJ whole genome shotgun (WGS) entry which is preliminary data.</text>
</comment>
<proteinExistence type="inferred from homology"/>
<evidence type="ECO:0000256" key="1">
    <source>
        <dbReference type="ARBA" id="ARBA00005234"/>
    </source>
</evidence>
<gene>
    <name evidence="5" type="ORF">NLJ89_g7932</name>
</gene>
<evidence type="ECO:0000313" key="5">
    <source>
        <dbReference type="EMBL" id="KAJ3504437.1"/>
    </source>
</evidence>
<evidence type="ECO:0000256" key="2">
    <source>
        <dbReference type="ARBA" id="ARBA00022670"/>
    </source>
</evidence>
<dbReference type="GO" id="GO:0019783">
    <property type="term" value="F:ubiquitin-like protein peptidase activity"/>
    <property type="evidence" value="ECO:0007669"/>
    <property type="project" value="UniProtKB-ARBA"/>
</dbReference>
<dbReference type="EMBL" id="JANKHO010001011">
    <property type="protein sequence ID" value="KAJ3504437.1"/>
    <property type="molecule type" value="Genomic_DNA"/>
</dbReference>
<dbReference type="SUPFAM" id="SSF54001">
    <property type="entry name" value="Cysteine proteinases"/>
    <property type="match status" value="1"/>
</dbReference>
<dbReference type="GO" id="GO:0008234">
    <property type="term" value="F:cysteine-type peptidase activity"/>
    <property type="evidence" value="ECO:0007669"/>
    <property type="project" value="InterPro"/>
</dbReference>
<dbReference type="GO" id="GO:0006508">
    <property type="term" value="P:proteolysis"/>
    <property type="evidence" value="ECO:0007669"/>
    <property type="project" value="UniProtKB-KW"/>
</dbReference>
<name>A0A9W8JVV2_9AGAR</name>
<evidence type="ECO:0000256" key="3">
    <source>
        <dbReference type="ARBA" id="ARBA00022801"/>
    </source>
</evidence>
<protein>
    <recommendedName>
        <fullName evidence="4">Ubiquitin-like protease family profile domain-containing protein</fullName>
    </recommendedName>
</protein>
<dbReference type="Pfam" id="PF02902">
    <property type="entry name" value="Peptidase_C48"/>
    <property type="match status" value="1"/>
</dbReference>
<dbReference type="PROSITE" id="PS50600">
    <property type="entry name" value="ULP_PROTEASE"/>
    <property type="match status" value="1"/>
</dbReference>
<evidence type="ECO:0000313" key="6">
    <source>
        <dbReference type="Proteomes" id="UP001148786"/>
    </source>
</evidence>